<sequence>MEDDRPEPHRLLAYAKNIKEIEKHNGLYKLGKTTFRLGLNRMTDMADEDLEKYFPIIKVNRTNVKITKVSVERPPETVNWAINRYVTEVRDYFKFKNCLAAAAAASSVAGAIEAYAKKQGEKLTPLSAQELLDCTSSHCGTSADIFEYFSYILTNNGLLTEEDYPFVGRSSKCRAKPTGKRFGNPLLYLNLHNHLLSFKAALSKGPVVTRILTTAKFYKYEEAEVAISHLRTHKGYLRYQQVICEHDISHLRTHKGYLRYQQVICEHDISHLRTHKVGVSTNAHWLLRYDNILYYLTIV</sequence>
<feature type="domain" description="Peptidase C1A papain C-terminal" evidence="2">
    <location>
        <begin position="74"/>
        <end position="254"/>
    </location>
</feature>
<dbReference type="Pfam" id="PF08246">
    <property type="entry name" value="Inhibitor_I29"/>
    <property type="match status" value="1"/>
</dbReference>
<dbReference type="PANTHER" id="PTHR12411">
    <property type="entry name" value="CYSTEINE PROTEASE FAMILY C1-RELATED"/>
    <property type="match status" value="1"/>
</dbReference>
<dbReference type="GO" id="GO:0008234">
    <property type="term" value="F:cysteine-type peptidase activity"/>
    <property type="evidence" value="ECO:0007669"/>
    <property type="project" value="InterPro"/>
</dbReference>
<proteinExistence type="inferred from homology"/>
<protein>
    <submittedName>
        <fullName evidence="4">Peptidase C1A papain C-terminal domain-containing protein</fullName>
    </submittedName>
</protein>
<organism evidence="3 4">
    <name type="scientific">Setaria digitata</name>
    <dbReference type="NCBI Taxonomy" id="48799"/>
    <lineage>
        <taxon>Eukaryota</taxon>
        <taxon>Metazoa</taxon>
        <taxon>Ecdysozoa</taxon>
        <taxon>Nematoda</taxon>
        <taxon>Chromadorea</taxon>
        <taxon>Rhabditida</taxon>
        <taxon>Spirurina</taxon>
        <taxon>Spiruromorpha</taxon>
        <taxon>Filarioidea</taxon>
        <taxon>Setariidae</taxon>
        <taxon>Setaria</taxon>
    </lineage>
</organism>
<dbReference type="InterPro" id="IPR038765">
    <property type="entry name" value="Papain-like_cys_pep_sf"/>
</dbReference>
<evidence type="ECO:0000256" key="1">
    <source>
        <dbReference type="ARBA" id="ARBA00008455"/>
    </source>
</evidence>
<comment type="similarity">
    <text evidence="1">Belongs to the peptidase C1 family.</text>
</comment>
<evidence type="ECO:0000313" key="4">
    <source>
        <dbReference type="WBParaSite" id="sdigi.contig1064.g10155.t1"/>
    </source>
</evidence>
<evidence type="ECO:0000313" key="3">
    <source>
        <dbReference type="Proteomes" id="UP000887581"/>
    </source>
</evidence>
<evidence type="ECO:0000259" key="2">
    <source>
        <dbReference type="SMART" id="SM00645"/>
    </source>
</evidence>
<keyword evidence="3" id="KW-1185">Reference proteome</keyword>
<dbReference type="Gene3D" id="1.10.287.2250">
    <property type="match status" value="1"/>
</dbReference>
<dbReference type="Gene3D" id="3.90.70.10">
    <property type="entry name" value="Cysteine proteinases"/>
    <property type="match status" value="1"/>
</dbReference>
<dbReference type="InterPro" id="IPR013128">
    <property type="entry name" value="Peptidase_C1A"/>
</dbReference>
<dbReference type="GO" id="GO:0006508">
    <property type="term" value="P:proteolysis"/>
    <property type="evidence" value="ECO:0007669"/>
    <property type="project" value="InterPro"/>
</dbReference>
<dbReference type="InterPro" id="IPR013201">
    <property type="entry name" value="Prot_inhib_I29"/>
</dbReference>
<dbReference type="SUPFAM" id="SSF54001">
    <property type="entry name" value="Cysteine proteinases"/>
    <property type="match status" value="1"/>
</dbReference>
<dbReference type="Proteomes" id="UP000887581">
    <property type="component" value="Unplaced"/>
</dbReference>
<reference evidence="4" key="1">
    <citation type="submission" date="2022-11" db="UniProtKB">
        <authorList>
            <consortium name="WormBaseParasite"/>
        </authorList>
    </citation>
    <scope>IDENTIFICATION</scope>
</reference>
<dbReference type="AlphaFoldDB" id="A0A915PGM5"/>
<dbReference type="InterPro" id="IPR000668">
    <property type="entry name" value="Peptidase_C1A_C"/>
</dbReference>
<name>A0A915PGM5_9BILA</name>
<dbReference type="Pfam" id="PF00112">
    <property type="entry name" value="Peptidase_C1"/>
    <property type="match status" value="1"/>
</dbReference>
<accession>A0A915PGM5</accession>
<dbReference type="SMART" id="SM00645">
    <property type="entry name" value="Pept_C1"/>
    <property type="match status" value="1"/>
</dbReference>
<dbReference type="WBParaSite" id="sdigi.contig1064.g10155.t1">
    <property type="protein sequence ID" value="sdigi.contig1064.g10155.t1"/>
    <property type="gene ID" value="sdigi.contig1064.g10155"/>
</dbReference>